<feature type="region of interest" description="Disordered" evidence="1">
    <location>
        <begin position="1"/>
        <end position="127"/>
    </location>
</feature>
<dbReference type="EMBL" id="JAAKFY010000010">
    <property type="protein sequence ID" value="KAF3850898.1"/>
    <property type="molecule type" value="Genomic_DNA"/>
</dbReference>
<evidence type="ECO:0000313" key="3">
    <source>
        <dbReference type="Proteomes" id="UP000518266"/>
    </source>
</evidence>
<feature type="compositionally biased region" description="Polar residues" evidence="1">
    <location>
        <begin position="60"/>
        <end position="71"/>
    </location>
</feature>
<gene>
    <name evidence="2" type="ORF">F7725_012670</name>
</gene>
<comment type="caution">
    <text evidence="2">The sequence shown here is derived from an EMBL/GenBank/DDBJ whole genome shotgun (WGS) entry which is preliminary data.</text>
</comment>
<reference evidence="2 3" key="1">
    <citation type="submission" date="2020-03" db="EMBL/GenBank/DDBJ databases">
        <title>Dissostichus mawsoni Genome sequencing and assembly.</title>
        <authorList>
            <person name="Park H."/>
        </authorList>
    </citation>
    <scope>NUCLEOTIDE SEQUENCE [LARGE SCALE GENOMIC DNA]</scope>
    <source>
        <strain evidence="2">DM0001</strain>
        <tissue evidence="2">Muscle</tissue>
    </source>
</reference>
<feature type="compositionally biased region" description="Low complexity" evidence="1">
    <location>
        <begin position="79"/>
        <end position="96"/>
    </location>
</feature>
<feature type="compositionally biased region" description="Polar residues" evidence="1">
    <location>
        <begin position="97"/>
        <end position="106"/>
    </location>
</feature>
<sequence length="127" mass="14010">MEAVRPKRTKAKTSGKSQLVRKQKQAEEHKATAPSAVCDEAFTDIPLSLPYQEPVEEDSVQTPKITAQPSDRPSEKHQTSSSHTLSTSVLTKTLQSPLTPQETVPLTESKDEEEEDGELQIRGLSLK</sequence>
<evidence type="ECO:0000256" key="1">
    <source>
        <dbReference type="SAM" id="MobiDB-lite"/>
    </source>
</evidence>
<proteinExistence type="predicted"/>
<dbReference type="Proteomes" id="UP000518266">
    <property type="component" value="Unassembled WGS sequence"/>
</dbReference>
<feature type="compositionally biased region" description="Basic residues" evidence="1">
    <location>
        <begin position="1"/>
        <end position="23"/>
    </location>
</feature>
<protein>
    <submittedName>
        <fullName evidence="2">Uncharacterized protein</fullName>
    </submittedName>
</protein>
<accession>A0A7J5YRH2</accession>
<name>A0A7J5YRH2_DISMA</name>
<organism evidence="2 3">
    <name type="scientific">Dissostichus mawsoni</name>
    <name type="common">Antarctic cod</name>
    <dbReference type="NCBI Taxonomy" id="36200"/>
    <lineage>
        <taxon>Eukaryota</taxon>
        <taxon>Metazoa</taxon>
        <taxon>Chordata</taxon>
        <taxon>Craniata</taxon>
        <taxon>Vertebrata</taxon>
        <taxon>Euteleostomi</taxon>
        <taxon>Actinopterygii</taxon>
        <taxon>Neopterygii</taxon>
        <taxon>Teleostei</taxon>
        <taxon>Neoteleostei</taxon>
        <taxon>Acanthomorphata</taxon>
        <taxon>Eupercaria</taxon>
        <taxon>Perciformes</taxon>
        <taxon>Notothenioidei</taxon>
        <taxon>Nototheniidae</taxon>
        <taxon>Dissostichus</taxon>
    </lineage>
</organism>
<evidence type="ECO:0000313" key="2">
    <source>
        <dbReference type="EMBL" id="KAF3850898.1"/>
    </source>
</evidence>
<dbReference type="AlphaFoldDB" id="A0A7J5YRH2"/>
<keyword evidence="3" id="KW-1185">Reference proteome</keyword>